<evidence type="ECO:0000313" key="1">
    <source>
        <dbReference type="EMBL" id="MBE9666285.1"/>
    </source>
</evidence>
<organism evidence="1 2">
    <name type="scientific">Mucilaginibacter boryungensis</name>
    <dbReference type="NCBI Taxonomy" id="768480"/>
    <lineage>
        <taxon>Bacteria</taxon>
        <taxon>Pseudomonadati</taxon>
        <taxon>Bacteroidota</taxon>
        <taxon>Sphingobacteriia</taxon>
        <taxon>Sphingobacteriales</taxon>
        <taxon>Sphingobacteriaceae</taxon>
        <taxon>Mucilaginibacter</taxon>
    </lineage>
</organism>
<proteinExistence type="predicted"/>
<name>A0ABR9XGF9_9SPHI</name>
<accession>A0ABR9XGF9</accession>
<comment type="caution">
    <text evidence="1">The sequence shown here is derived from an EMBL/GenBank/DDBJ whole genome shotgun (WGS) entry which is preliminary data.</text>
</comment>
<evidence type="ECO:0000313" key="2">
    <source>
        <dbReference type="Proteomes" id="UP000632774"/>
    </source>
</evidence>
<dbReference type="RefSeq" id="WP_194105654.1">
    <property type="nucleotide sequence ID" value="NZ_JADFFM010000001.1"/>
</dbReference>
<gene>
    <name evidence="1" type="ORF">IRJ18_07930</name>
</gene>
<reference evidence="1 2" key="1">
    <citation type="submission" date="2020-10" db="EMBL/GenBank/DDBJ databases">
        <title>Mucilaginibacter mali sp. nov., isolated from rhizosphere soil of apple orchard.</title>
        <authorList>
            <person name="Lee J.-S."/>
            <person name="Kim H.S."/>
            <person name="Kim J.-S."/>
        </authorList>
    </citation>
    <scope>NUCLEOTIDE SEQUENCE [LARGE SCALE GENOMIC DNA]</scope>
    <source>
        <strain evidence="1 2">KCTC 23157</strain>
    </source>
</reference>
<dbReference type="Proteomes" id="UP000632774">
    <property type="component" value="Unassembled WGS sequence"/>
</dbReference>
<protein>
    <recommendedName>
        <fullName evidence="3">Secreted protein</fullName>
    </recommendedName>
</protein>
<sequence>MFQRGITILLIICTLAANFTRLFVFAGFELNQKYIASSLCENRDKPWLHCNGHCYLMKKIKAAEDKEKNEERQTQKNLIQQVFFCTTNKIIFSSQLLQVFPERYQQMAPQNVSINILHPPQLAS</sequence>
<evidence type="ECO:0008006" key="3">
    <source>
        <dbReference type="Google" id="ProtNLM"/>
    </source>
</evidence>
<dbReference type="EMBL" id="JADFFM010000001">
    <property type="protein sequence ID" value="MBE9666285.1"/>
    <property type="molecule type" value="Genomic_DNA"/>
</dbReference>
<keyword evidence="2" id="KW-1185">Reference proteome</keyword>